<keyword evidence="1" id="KW-0472">Membrane</keyword>
<dbReference type="EMBL" id="FQWQ01000002">
    <property type="protein sequence ID" value="SHH17740.1"/>
    <property type="molecule type" value="Genomic_DNA"/>
</dbReference>
<proteinExistence type="predicted"/>
<evidence type="ECO:0000256" key="1">
    <source>
        <dbReference type="SAM" id="Phobius"/>
    </source>
</evidence>
<dbReference type="Proteomes" id="UP000184212">
    <property type="component" value="Unassembled WGS sequence"/>
</dbReference>
<dbReference type="SUPFAM" id="SSF81343">
    <property type="entry name" value="Fumarate reductase respiratory complex transmembrane subunits"/>
    <property type="match status" value="1"/>
</dbReference>
<evidence type="ECO:0008006" key="4">
    <source>
        <dbReference type="Google" id="ProtNLM"/>
    </source>
</evidence>
<keyword evidence="1" id="KW-0812">Transmembrane</keyword>
<dbReference type="Gene3D" id="1.20.1300.10">
    <property type="entry name" value="Fumarate reductase/succinate dehydrogenase, transmembrane subunit"/>
    <property type="match status" value="1"/>
</dbReference>
<dbReference type="RefSeq" id="WP_073135575.1">
    <property type="nucleotide sequence ID" value="NZ_FQWQ01000002.1"/>
</dbReference>
<dbReference type="AlphaFoldDB" id="A0A1M5QVG7"/>
<dbReference type="STRING" id="947013.SAMN04488109_3020"/>
<organism evidence="2 3">
    <name type="scientific">Chryseolinea serpens</name>
    <dbReference type="NCBI Taxonomy" id="947013"/>
    <lineage>
        <taxon>Bacteria</taxon>
        <taxon>Pseudomonadati</taxon>
        <taxon>Bacteroidota</taxon>
        <taxon>Cytophagia</taxon>
        <taxon>Cytophagales</taxon>
        <taxon>Fulvivirgaceae</taxon>
        <taxon>Chryseolinea</taxon>
    </lineage>
</organism>
<dbReference type="InterPro" id="IPR034804">
    <property type="entry name" value="SQR/QFR_C/D"/>
</dbReference>
<name>A0A1M5QVG7_9BACT</name>
<feature type="transmembrane region" description="Helical" evidence="1">
    <location>
        <begin position="173"/>
        <end position="197"/>
    </location>
</feature>
<sequence>MNAERLKKLHRVSGLLLATFFFFHVINHLSAWWGADAHIRVMKMFRMVYRFPPVEILLLSSALVQVISGPVLVWKKQFQKNAFDILQVLSGLYLSFFLFYHIRAVMLGRFVWNTETDFHFAAWGVKNSPADQFFIPYYSLSVLCVFIHVACVHRQKILSLTQPKIGSDASYRLAGRHAAVIMITGVVITTLIMTSFIRA</sequence>
<accession>A0A1M5QVG7</accession>
<evidence type="ECO:0000313" key="3">
    <source>
        <dbReference type="Proteomes" id="UP000184212"/>
    </source>
</evidence>
<gene>
    <name evidence="2" type="ORF">SAMN04488109_3020</name>
</gene>
<feature type="transmembrane region" description="Helical" evidence="1">
    <location>
        <begin position="54"/>
        <end position="73"/>
    </location>
</feature>
<evidence type="ECO:0000313" key="2">
    <source>
        <dbReference type="EMBL" id="SHH17740.1"/>
    </source>
</evidence>
<keyword evidence="3" id="KW-1185">Reference proteome</keyword>
<protein>
    <recommendedName>
        <fullName evidence="4">Succinate dehydrogenase / fumarate reductase cytochrome b subunit</fullName>
    </recommendedName>
</protein>
<dbReference type="GO" id="GO:0016020">
    <property type="term" value="C:membrane"/>
    <property type="evidence" value="ECO:0007669"/>
    <property type="project" value="InterPro"/>
</dbReference>
<feature type="transmembrane region" description="Helical" evidence="1">
    <location>
        <begin position="12"/>
        <end position="34"/>
    </location>
</feature>
<keyword evidence="1" id="KW-1133">Transmembrane helix</keyword>
<reference evidence="2 3" key="1">
    <citation type="submission" date="2016-11" db="EMBL/GenBank/DDBJ databases">
        <authorList>
            <person name="Jaros S."/>
            <person name="Januszkiewicz K."/>
            <person name="Wedrychowicz H."/>
        </authorList>
    </citation>
    <scope>NUCLEOTIDE SEQUENCE [LARGE SCALE GENOMIC DNA]</scope>
    <source>
        <strain evidence="2 3">DSM 24574</strain>
    </source>
</reference>
<feature type="transmembrane region" description="Helical" evidence="1">
    <location>
        <begin position="85"/>
        <end position="102"/>
    </location>
</feature>
<feature type="transmembrane region" description="Helical" evidence="1">
    <location>
        <begin position="133"/>
        <end position="152"/>
    </location>
</feature>
<dbReference type="OrthoDB" id="8114024at2"/>